<keyword evidence="3 5" id="KW-1133">Transmembrane helix</keyword>
<dbReference type="OMA" id="TRENRDI"/>
<evidence type="ECO:0000256" key="3">
    <source>
        <dbReference type="ARBA" id="ARBA00022989"/>
    </source>
</evidence>
<dbReference type="EnsemblMetazoa" id="Aqu2.1.27345_001">
    <property type="protein sequence ID" value="Aqu2.1.27345_001"/>
    <property type="gene ID" value="Aqu2.1.27345"/>
</dbReference>
<dbReference type="PANTHER" id="PTHR23112">
    <property type="entry name" value="G PROTEIN-COUPLED RECEPTOR 157-RELATED"/>
    <property type="match status" value="1"/>
</dbReference>
<reference evidence="7" key="1">
    <citation type="journal article" date="2010" name="Nature">
        <title>The Amphimedon queenslandica genome and the evolution of animal complexity.</title>
        <authorList>
            <person name="Srivastava M."/>
            <person name="Simakov O."/>
            <person name="Chapman J."/>
            <person name="Fahey B."/>
            <person name="Gauthier M.E."/>
            <person name="Mitros T."/>
            <person name="Richards G.S."/>
            <person name="Conaco C."/>
            <person name="Dacre M."/>
            <person name="Hellsten U."/>
            <person name="Larroux C."/>
            <person name="Putnam N.H."/>
            <person name="Stanke M."/>
            <person name="Adamska M."/>
            <person name="Darling A."/>
            <person name="Degnan S.M."/>
            <person name="Oakley T.H."/>
            <person name="Plachetzki D.C."/>
            <person name="Zhai Y."/>
            <person name="Adamski M."/>
            <person name="Calcino A."/>
            <person name="Cummins S.F."/>
            <person name="Goodstein D.M."/>
            <person name="Harris C."/>
            <person name="Jackson D.J."/>
            <person name="Leys S.P."/>
            <person name="Shu S."/>
            <person name="Woodcroft B.J."/>
            <person name="Vervoort M."/>
            <person name="Kosik K.S."/>
            <person name="Manning G."/>
            <person name="Degnan B.M."/>
            <person name="Rokhsar D.S."/>
        </authorList>
    </citation>
    <scope>NUCLEOTIDE SEQUENCE [LARGE SCALE GENOMIC DNA]</scope>
</reference>
<dbReference type="PANTHER" id="PTHR23112:SF47">
    <property type="entry name" value="G-PROTEIN COUPLED RECEPTOR 157"/>
    <property type="match status" value="1"/>
</dbReference>
<dbReference type="Gene3D" id="1.20.1070.10">
    <property type="entry name" value="Rhodopsin 7-helix transmembrane proteins"/>
    <property type="match status" value="1"/>
</dbReference>
<dbReference type="eggNOG" id="ENOG502QU1X">
    <property type="taxonomic scope" value="Eukaryota"/>
</dbReference>
<dbReference type="Proteomes" id="UP000007879">
    <property type="component" value="Unassembled WGS sequence"/>
</dbReference>
<feature type="transmembrane region" description="Helical" evidence="5">
    <location>
        <begin position="55"/>
        <end position="76"/>
    </location>
</feature>
<protein>
    <recommendedName>
        <fullName evidence="8">G-protein coupled receptors family 2 profile 2 domain-containing protein</fullName>
    </recommendedName>
</protein>
<feature type="transmembrane region" description="Helical" evidence="5">
    <location>
        <begin position="202"/>
        <end position="220"/>
    </location>
</feature>
<feature type="transmembrane region" description="Helical" evidence="5">
    <location>
        <begin position="285"/>
        <end position="312"/>
    </location>
</feature>
<reference evidence="6" key="2">
    <citation type="submission" date="2017-05" db="UniProtKB">
        <authorList>
            <consortium name="EnsemblMetazoa"/>
        </authorList>
    </citation>
    <scope>IDENTIFICATION</scope>
</reference>
<gene>
    <name evidence="6" type="primary">105313353</name>
</gene>
<dbReference type="InParanoid" id="A0A1X7UI47"/>
<dbReference type="InterPro" id="IPR000832">
    <property type="entry name" value="GPCR_2_secretin-like"/>
</dbReference>
<dbReference type="GO" id="GO:0004930">
    <property type="term" value="F:G protein-coupled receptor activity"/>
    <property type="evidence" value="ECO:0007669"/>
    <property type="project" value="InterPro"/>
</dbReference>
<dbReference type="AlphaFoldDB" id="A0A1X7UI47"/>
<evidence type="ECO:0000256" key="4">
    <source>
        <dbReference type="ARBA" id="ARBA00023136"/>
    </source>
</evidence>
<sequence>MVNGSDVGPASFPSEKHLLVRTTVMIVCSLSMIGAIFVILSYVCFKSLRSQARQILVNLSLMDFGIGAANFFGAIINFDQYYKDMNNGTVLTGTHAMDSLCKTQAFIALLTTYCSVFWTTSLAVYMYSLVFLNLKSTKKMRLCLPACYVLCYGLGIGLSIWLILTNRLGHSPYNSSGWCSIIIISPGNKNVDFMAAVFGYDLWIYLTFFICAVVYPILILQMNIEFKGAIQLIGSKAFWKKALEFLNFKLFLIPIAFLLLRIWSCIVNIVFVYCGVDPDSLPHWVSMFLIIMSGIGDSGQGLANGLIFVFLTSSVRDKFLPRCLKKCKHTIHINAEERSLVLSSDKLDEEARRVSPNSIVTPTSSLY</sequence>
<name>A0A1X7UI47_AMPQE</name>
<comment type="subcellular location">
    <subcellularLocation>
        <location evidence="1">Membrane</location>
        <topology evidence="1">Multi-pass membrane protein</topology>
    </subcellularLocation>
</comment>
<dbReference type="SUPFAM" id="SSF81321">
    <property type="entry name" value="Family A G protein-coupled receptor-like"/>
    <property type="match status" value="1"/>
</dbReference>
<feature type="transmembrane region" description="Helical" evidence="5">
    <location>
        <begin position="250"/>
        <end position="273"/>
    </location>
</feature>
<evidence type="ECO:0000256" key="1">
    <source>
        <dbReference type="ARBA" id="ARBA00004141"/>
    </source>
</evidence>
<evidence type="ECO:0008006" key="8">
    <source>
        <dbReference type="Google" id="ProtNLM"/>
    </source>
</evidence>
<organism evidence="6">
    <name type="scientific">Amphimedon queenslandica</name>
    <name type="common">Sponge</name>
    <dbReference type="NCBI Taxonomy" id="400682"/>
    <lineage>
        <taxon>Eukaryota</taxon>
        <taxon>Metazoa</taxon>
        <taxon>Porifera</taxon>
        <taxon>Demospongiae</taxon>
        <taxon>Heteroscleromorpha</taxon>
        <taxon>Haplosclerida</taxon>
        <taxon>Niphatidae</taxon>
        <taxon>Amphimedon</taxon>
    </lineage>
</organism>
<dbReference type="OrthoDB" id="100006at2759"/>
<keyword evidence="4 5" id="KW-0472">Membrane</keyword>
<evidence type="ECO:0000313" key="7">
    <source>
        <dbReference type="Proteomes" id="UP000007879"/>
    </source>
</evidence>
<evidence type="ECO:0000313" key="6">
    <source>
        <dbReference type="EnsemblMetazoa" id="Aqu2.1.27345_001"/>
    </source>
</evidence>
<evidence type="ECO:0000256" key="2">
    <source>
        <dbReference type="ARBA" id="ARBA00022692"/>
    </source>
</evidence>
<keyword evidence="2 5" id="KW-0812">Transmembrane</keyword>
<feature type="transmembrane region" description="Helical" evidence="5">
    <location>
        <begin position="142"/>
        <end position="164"/>
    </location>
</feature>
<accession>A0A1X7UI47</accession>
<keyword evidence="7" id="KW-1185">Reference proteome</keyword>
<feature type="transmembrane region" description="Helical" evidence="5">
    <location>
        <begin position="20"/>
        <end position="43"/>
    </location>
</feature>
<proteinExistence type="predicted"/>
<dbReference type="STRING" id="400682.A0A1X7UI47"/>
<dbReference type="GO" id="GO:0007189">
    <property type="term" value="P:adenylate cyclase-activating G protein-coupled receptor signaling pathway"/>
    <property type="evidence" value="ECO:0007669"/>
    <property type="project" value="TreeGrafter"/>
</dbReference>
<dbReference type="KEGG" id="aqu:105313353"/>
<feature type="transmembrane region" description="Helical" evidence="5">
    <location>
        <begin position="105"/>
        <end position="130"/>
    </location>
</feature>
<evidence type="ECO:0000256" key="5">
    <source>
        <dbReference type="SAM" id="Phobius"/>
    </source>
</evidence>
<dbReference type="EnsemblMetazoa" id="XM_011406703.2">
    <property type="protein sequence ID" value="XP_011405005.1"/>
    <property type="gene ID" value="LOC105313353"/>
</dbReference>
<dbReference type="GO" id="GO:0005886">
    <property type="term" value="C:plasma membrane"/>
    <property type="evidence" value="ECO:0007669"/>
    <property type="project" value="TreeGrafter"/>
</dbReference>
<dbReference type="Pfam" id="PF00002">
    <property type="entry name" value="7tm_2"/>
    <property type="match status" value="1"/>
</dbReference>